<dbReference type="PRINTS" id="PR00360">
    <property type="entry name" value="C2DOMAIN"/>
</dbReference>
<reference evidence="3 4" key="1">
    <citation type="submission" date="2024-05" db="EMBL/GenBank/DDBJ databases">
        <title>A high-quality chromosomal-level genome assembly of Topmouth culter (Culter alburnus).</title>
        <authorList>
            <person name="Zhao H."/>
        </authorList>
    </citation>
    <scope>NUCLEOTIDE SEQUENCE [LARGE SCALE GENOMIC DNA]</scope>
    <source>
        <strain evidence="3">CATC2023</strain>
        <tissue evidence="3">Muscle</tissue>
    </source>
</reference>
<protein>
    <recommendedName>
        <fullName evidence="2">C2 domain-containing protein</fullName>
    </recommendedName>
</protein>
<evidence type="ECO:0000313" key="3">
    <source>
        <dbReference type="EMBL" id="KAK9975702.1"/>
    </source>
</evidence>
<dbReference type="Proteomes" id="UP001479290">
    <property type="component" value="Unassembled WGS sequence"/>
</dbReference>
<dbReference type="SUPFAM" id="SSF49562">
    <property type="entry name" value="C2 domain (Calcium/lipid-binding domain, CaLB)"/>
    <property type="match status" value="1"/>
</dbReference>
<dbReference type="GO" id="GO:0051607">
    <property type="term" value="P:defense response to virus"/>
    <property type="evidence" value="ECO:0007669"/>
    <property type="project" value="TreeGrafter"/>
</dbReference>
<sequence>MEIFYDIRLVSLAVLMLASQLNSASAAVVLYGLRARDLPGDALGNKPDPYVKMWCGGSYQLTNYIQGNANPSWNNRYSFSSCKSGDRLQLEVWDKDMRYDDRLGSYSGTVGRGTYHGTFSVGKGKMYYSYDVK</sequence>
<dbReference type="InterPro" id="IPR052784">
    <property type="entry name" value="Perforin-1_pore-forming"/>
</dbReference>
<keyword evidence="4" id="KW-1185">Reference proteome</keyword>
<dbReference type="InterPro" id="IPR035892">
    <property type="entry name" value="C2_domain_sf"/>
</dbReference>
<accession>A0AAW2AQK8</accession>
<dbReference type="GO" id="GO:0001913">
    <property type="term" value="P:T cell mediated cytotoxicity"/>
    <property type="evidence" value="ECO:0007669"/>
    <property type="project" value="TreeGrafter"/>
</dbReference>
<feature type="domain" description="C2" evidence="2">
    <location>
        <begin position="8"/>
        <end position="123"/>
    </location>
</feature>
<dbReference type="GO" id="GO:0001771">
    <property type="term" value="P:immunological synapse formation"/>
    <property type="evidence" value="ECO:0007669"/>
    <property type="project" value="TreeGrafter"/>
</dbReference>
<dbReference type="SMART" id="SM00239">
    <property type="entry name" value="C2"/>
    <property type="match status" value="1"/>
</dbReference>
<dbReference type="PROSITE" id="PS50004">
    <property type="entry name" value="C2"/>
    <property type="match status" value="1"/>
</dbReference>
<dbReference type="PANTHER" id="PTHR46096:SF1">
    <property type="entry name" value="PERFORIN 1.5"/>
    <property type="match status" value="1"/>
</dbReference>
<comment type="caution">
    <text evidence="3">The sequence shown here is derived from an EMBL/GenBank/DDBJ whole genome shotgun (WGS) entry which is preliminary data.</text>
</comment>
<dbReference type="EMBL" id="JAWDJR010000004">
    <property type="protein sequence ID" value="KAK9975702.1"/>
    <property type="molecule type" value="Genomic_DNA"/>
</dbReference>
<feature type="chain" id="PRO_5043508984" description="C2 domain-containing protein" evidence="1">
    <location>
        <begin position="27"/>
        <end position="133"/>
    </location>
</feature>
<keyword evidence="1" id="KW-0732">Signal</keyword>
<proteinExistence type="predicted"/>
<dbReference type="GO" id="GO:0022829">
    <property type="term" value="F:wide pore channel activity"/>
    <property type="evidence" value="ECO:0007669"/>
    <property type="project" value="TreeGrafter"/>
</dbReference>
<name>A0AAW2AQK8_CULAL</name>
<dbReference type="AlphaFoldDB" id="A0AAW2AQK8"/>
<organism evidence="3 4">
    <name type="scientific">Culter alburnus</name>
    <name type="common">Topmouth culter</name>
    <dbReference type="NCBI Taxonomy" id="194366"/>
    <lineage>
        <taxon>Eukaryota</taxon>
        <taxon>Metazoa</taxon>
        <taxon>Chordata</taxon>
        <taxon>Craniata</taxon>
        <taxon>Vertebrata</taxon>
        <taxon>Euteleostomi</taxon>
        <taxon>Actinopterygii</taxon>
        <taxon>Neopterygii</taxon>
        <taxon>Teleostei</taxon>
        <taxon>Ostariophysi</taxon>
        <taxon>Cypriniformes</taxon>
        <taxon>Xenocyprididae</taxon>
        <taxon>Xenocypridinae</taxon>
        <taxon>Culter</taxon>
    </lineage>
</organism>
<evidence type="ECO:0000259" key="2">
    <source>
        <dbReference type="PROSITE" id="PS50004"/>
    </source>
</evidence>
<dbReference type="InterPro" id="IPR000008">
    <property type="entry name" value="C2_dom"/>
</dbReference>
<evidence type="ECO:0000313" key="4">
    <source>
        <dbReference type="Proteomes" id="UP001479290"/>
    </source>
</evidence>
<evidence type="ECO:0000256" key="1">
    <source>
        <dbReference type="SAM" id="SignalP"/>
    </source>
</evidence>
<dbReference type="Gene3D" id="2.60.40.150">
    <property type="entry name" value="C2 domain"/>
    <property type="match status" value="1"/>
</dbReference>
<feature type="signal peptide" evidence="1">
    <location>
        <begin position="1"/>
        <end position="26"/>
    </location>
</feature>
<dbReference type="Pfam" id="PF00168">
    <property type="entry name" value="C2"/>
    <property type="match status" value="1"/>
</dbReference>
<dbReference type="GO" id="GO:0016020">
    <property type="term" value="C:membrane"/>
    <property type="evidence" value="ECO:0007669"/>
    <property type="project" value="TreeGrafter"/>
</dbReference>
<gene>
    <name evidence="3" type="ORF">ABG768_020940</name>
</gene>
<dbReference type="PANTHER" id="PTHR46096">
    <property type="entry name" value="PERFORIN-1"/>
    <property type="match status" value="1"/>
</dbReference>